<name>A0A0C5BYF8_9ARCH</name>
<evidence type="ECO:0000256" key="1">
    <source>
        <dbReference type="SAM" id="Phobius"/>
    </source>
</evidence>
<dbReference type="Proteomes" id="UP000032027">
    <property type="component" value="Chromosome"/>
</dbReference>
<reference evidence="3" key="1">
    <citation type="submission" date="2015-02" db="EMBL/GenBank/DDBJ databases">
        <title>Characterization of two novel Thaumarchaeota isolated from the Northern Adriatic Sea.</title>
        <authorList>
            <person name="Bayer B."/>
            <person name="Vojvoda J."/>
            <person name="Offre P."/>
            <person name="Srivastava A."/>
            <person name="Elisabeth N."/>
            <person name="Garcia J.A.L."/>
            <person name="Schleper C."/>
            <person name="Herndl G.J."/>
        </authorList>
    </citation>
    <scope>NUCLEOTIDE SEQUENCE [LARGE SCALE GENOMIC DNA]</scope>
    <source>
        <strain evidence="3">D3C</strain>
    </source>
</reference>
<evidence type="ECO:0000313" key="2">
    <source>
        <dbReference type="EMBL" id="AJM93354.1"/>
    </source>
</evidence>
<keyword evidence="1" id="KW-0812">Transmembrane</keyword>
<dbReference type="KEGG" id="nid:NPIRD3C_2144"/>
<sequence length="116" mass="12858">MKILVMVFVLLLVCNLISSASAHPTPIKATVFDGEDSILFNVETGGGYGESISSMMPQISDENILQSNDKWLGTNFIWVLTSVIVMIMIPVALMTYKEEIDKPIESFIGEIEEKDD</sequence>
<dbReference type="EMBL" id="CP010868">
    <property type="protein sequence ID" value="AJM93354.1"/>
    <property type="molecule type" value="Genomic_DNA"/>
</dbReference>
<keyword evidence="3" id="KW-1185">Reference proteome</keyword>
<dbReference type="HOGENOM" id="CLU_2091196_0_0_2"/>
<dbReference type="STRING" id="1582439.NPIRD3C_2144"/>
<feature type="transmembrane region" description="Helical" evidence="1">
    <location>
        <begin position="76"/>
        <end position="96"/>
    </location>
</feature>
<keyword evidence="1" id="KW-0472">Membrane</keyword>
<keyword evidence="1" id="KW-1133">Transmembrane helix</keyword>
<organism evidence="2 3">
    <name type="scientific">Nitrosopumilus piranensis</name>
    <dbReference type="NCBI Taxonomy" id="1582439"/>
    <lineage>
        <taxon>Archaea</taxon>
        <taxon>Nitrososphaerota</taxon>
        <taxon>Nitrososphaeria</taxon>
        <taxon>Nitrosopumilales</taxon>
        <taxon>Nitrosopumilaceae</taxon>
        <taxon>Nitrosopumilus</taxon>
    </lineage>
</organism>
<reference evidence="2 3" key="2">
    <citation type="journal article" date="2016" name="ISME J.">
        <title>Physiological and genomic characterization of two novel marine thaumarchaeal strains indicates niche differentiation.</title>
        <authorList>
            <person name="Bayer B."/>
            <person name="Vojvoda J."/>
            <person name="Offre P."/>
            <person name="Alves R.J."/>
            <person name="Elisabeth N.H."/>
            <person name="Garcia J.A."/>
            <person name="Volland J.M."/>
            <person name="Srivastava A."/>
            <person name="Schleper C."/>
            <person name="Herndl G.J."/>
        </authorList>
    </citation>
    <scope>NUCLEOTIDE SEQUENCE [LARGE SCALE GENOMIC DNA]</scope>
    <source>
        <strain evidence="2 3">D3C</strain>
    </source>
</reference>
<protein>
    <submittedName>
        <fullName evidence="2">Uncharacterized protein</fullName>
    </submittedName>
</protein>
<reference evidence="2 3" key="3">
    <citation type="journal article" date="2019" name="Int. J. Syst. Evol. Microbiol.">
        <title>Nitrosopumilus adriaticus sp. nov. and Nitrosopumilus piranensis sp. nov., two ammonia-oxidizing archaea from the Adriatic Sea and members of the class Nitrososphaeria.</title>
        <authorList>
            <person name="Bayer B."/>
            <person name="Vojvoda J."/>
            <person name="Reinthaler T."/>
            <person name="Reyes C."/>
            <person name="Pinto M."/>
            <person name="Herndl G.J."/>
        </authorList>
    </citation>
    <scope>NUCLEOTIDE SEQUENCE [LARGE SCALE GENOMIC DNA]</scope>
    <source>
        <strain evidence="2 3">D3C</strain>
    </source>
</reference>
<dbReference type="AlphaFoldDB" id="A0A0C5BYF8"/>
<dbReference type="RefSeq" id="WP_148704039.1">
    <property type="nucleotide sequence ID" value="NZ_CP010868.1"/>
</dbReference>
<proteinExistence type="predicted"/>
<dbReference type="GeneID" id="41601220"/>
<gene>
    <name evidence="2" type="ORF">NPIRD3C_2144</name>
</gene>
<accession>A0A0C5BYF8</accession>
<evidence type="ECO:0000313" key="3">
    <source>
        <dbReference type="Proteomes" id="UP000032027"/>
    </source>
</evidence>
<dbReference type="PATRIC" id="fig|1582439.9.peg.2220"/>